<accession>A0A914DPL6</accession>
<organism evidence="1 2">
    <name type="scientific">Acrobeloides nanus</name>
    <dbReference type="NCBI Taxonomy" id="290746"/>
    <lineage>
        <taxon>Eukaryota</taxon>
        <taxon>Metazoa</taxon>
        <taxon>Ecdysozoa</taxon>
        <taxon>Nematoda</taxon>
        <taxon>Chromadorea</taxon>
        <taxon>Rhabditida</taxon>
        <taxon>Tylenchina</taxon>
        <taxon>Cephalobomorpha</taxon>
        <taxon>Cephaloboidea</taxon>
        <taxon>Cephalobidae</taxon>
        <taxon>Acrobeloides</taxon>
    </lineage>
</organism>
<evidence type="ECO:0000313" key="2">
    <source>
        <dbReference type="WBParaSite" id="ACRNAN_scaffold3132.g7846.t1"/>
    </source>
</evidence>
<name>A0A914DPL6_9BILA</name>
<keyword evidence="1" id="KW-1185">Reference proteome</keyword>
<dbReference type="AlphaFoldDB" id="A0A914DPL6"/>
<evidence type="ECO:0000313" key="1">
    <source>
        <dbReference type="Proteomes" id="UP000887540"/>
    </source>
</evidence>
<dbReference type="WBParaSite" id="ACRNAN_scaffold3132.g7846.t1">
    <property type="protein sequence ID" value="ACRNAN_scaffold3132.g7846.t1"/>
    <property type="gene ID" value="ACRNAN_scaffold3132.g7846"/>
</dbReference>
<proteinExistence type="predicted"/>
<dbReference type="Proteomes" id="UP000887540">
    <property type="component" value="Unplaced"/>
</dbReference>
<protein>
    <submittedName>
        <fullName evidence="2">Transposase</fullName>
    </submittedName>
</protein>
<reference evidence="2" key="1">
    <citation type="submission" date="2022-11" db="UniProtKB">
        <authorList>
            <consortium name="WormBaseParasite"/>
        </authorList>
    </citation>
    <scope>IDENTIFICATION</scope>
</reference>
<sequence>MTIFADLESVPRTWHRAIQISAKNKHPSLAPKHHNSKASRLNPIQVAKDIWTKLPAEAISQNLVLFKHSIKTSQTYELLSKKVEAVRRMEEAI</sequence>